<gene>
    <name evidence="1" type="ORF">EPA93_42410</name>
</gene>
<sequence>MATAVIPRMQHIIQQKLEAFERLRTEFEASFQFVADVHGQKRFSTFPVFDIVRYLHALWICERKGSLLSVPRTVKAYEGERCLKLLRSWQGDGNTADVIAFLDRKLDMLPLSGITQQLQDARRTARNESLTNRLAHGRMILLNRGMNLLQALDAIFALSEEELLKEVRAACEQYGHLPAQITHQLEEMDSPLYAYVPHPVLAQQNMEIMNKLGVNVTALPADRPGMRTWRVAAAKEPLGPYAEQVIAGYLPLIAPFYNDIRASRFVDRPERSASGMIV</sequence>
<dbReference type="KEGG" id="kbs:EPA93_42410"/>
<dbReference type="AlphaFoldDB" id="A0A4P6K3E6"/>
<accession>A0A4P6K3E6</accession>
<dbReference type="Proteomes" id="UP000290365">
    <property type="component" value="Chromosome"/>
</dbReference>
<reference evidence="1 2" key="1">
    <citation type="submission" date="2019-01" db="EMBL/GenBank/DDBJ databases">
        <title>Ktedonosporobacter rubrisoli SCAWS-G2.</title>
        <authorList>
            <person name="Huang Y."/>
            <person name="Yan B."/>
        </authorList>
    </citation>
    <scope>NUCLEOTIDE SEQUENCE [LARGE SCALE GENOMIC DNA]</scope>
    <source>
        <strain evidence="1 2">SCAWS-G2</strain>
    </source>
</reference>
<name>A0A4P6K3E6_KTERU</name>
<proteinExistence type="predicted"/>
<evidence type="ECO:0000313" key="1">
    <source>
        <dbReference type="EMBL" id="QBD82280.1"/>
    </source>
</evidence>
<keyword evidence="2" id="KW-1185">Reference proteome</keyword>
<evidence type="ECO:0000313" key="2">
    <source>
        <dbReference type="Proteomes" id="UP000290365"/>
    </source>
</evidence>
<organism evidence="1 2">
    <name type="scientific">Ktedonosporobacter rubrisoli</name>
    <dbReference type="NCBI Taxonomy" id="2509675"/>
    <lineage>
        <taxon>Bacteria</taxon>
        <taxon>Bacillati</taxon>
        <taxon>Chloroflexota</taxon>
        <taxon>Ktedonobacteria</taxon>
        <taxon>Ktedonobacterales</taxon>
        <taxon>Ktedonosporobacteraceae</taxon>
        <taxon>Ktedonosporobacter</taxon>
    </lineage>
</organism>
<dbReference type="OrthoDB" id="151880at2"/>
<dbReference type="RefSeq" id="WP_129893349.1">
    <property type="nucleotide sequence ID" value="NZ_CP035758.1"/>
</dbReference>
<protein>
    <submittedName>
        <fullName evidence="1">Uncharacterized protein</fullName>
    </submittedName>
</protein>
<dbReference type="EMBL" id="CP035758">
    <property type="protein sequence ID" value="QBD82280.1"/>
    <property type="molecule type" value="Genomic_DNA"/>
</dbReference>